<proteinExistence type="predicted"/>
<sequence length="396" mass="43211">MQCYKRLPILENCKTFHLRTTASMATQQTIRLKQTGRCYRLVPTGSTTTRTDKILTETKKTSVRHVKVVTTSRQGGQKVVSVDKKVVTTTSTTNGQVILRQMPHNAMVSTDDQTPLRTRLTSSVGSGELRQDLKNDNGGDVTDQEVTVGGSSFLTHAKSHALLSDDKMEVASSSTNLANESCPREKDIITGHVVAFPNTTVTSRGHPFYTVREYTSNTAGYDQHLSYSMSSNNNMRLNIHNEREANNSLANGNSIYKSNIASALPIKAESTVTKNAPKASLSFDVASSSSTVSAPDSTCDSDPHKNGTQRTSEMIARNTTRKTAYVRPGLVGNRFAGSQPTRCDGSADVMRQTSAADGSGAKRPFLDMRSIWDIGQPIVSTRSPRKPITCYKDYIS</sequence>
<reference evidence="2" key="1">
    <citation type="submission" date="2020-05" db="UniProtKB">
        <authorList>
            <consortium name="EnsemblMetazoa"/>
        </authorList>
    </citation>
    <scope>IDENTIFICATION</scope>
    <source>
        <strain evidence="2">BB02</strain>
    </source>
</reference>
<feature type="region of interest" description="Disordered" evidence="1">
    <location>
        <begin position="289"/>
        <end position="318"/>
    </location>
</feature>
<dbReference type="AlphaFoldDB" id="A0A2C9KQK8"/>
<feature type="compositionally biased region" description="Low complexity" evidence="1">
    <location>
        <begin position="289"/>
        <end position="298"/>
    </location>
</feature>
<organism evidence="2 3">
    <name type="scientific">Biomphalaria glabrata</name>
    <name type="common">Bloodfluke planorb</name>
    <name type="synonym">Freshwater snail</name>
    <dbReference type="NCBI Taxonomy" id="6526"/>
    <lineage>
        <taxon>Eukaryota</taxon>
        <taxon>Metazoa</taxon>
        <taxon>Spiralia</taxon>
        <taxon>Lophotrochozoa</taxon>
        <taxon>Mollusca</taxon>
        <taxon>Gastropoda</taxon>
        <taxon>Heterobranchia</taxon>
        <taxon>Euthyneura</taxon>
        <taxon>Panpulmonata</taxon>
        <taxon>Hygrophila</taxon>
        <taxon>Lymnaeoidea</taxon>
        <taxon>Planorbidae</taxon>
        <taxon>Biomphalaria</taxon>
    </lineage>
</organism>
<name>A0A2C9KQK8_BIOGL</name>
<gene>
    <name evidence="2" type="primary">106061048</name>
</gene>
<evidence type="ECO:0000313" key="3">
    <source>
        <dbReference type="Proteomes" id="UP000076420"/>
    </source>
</evidence>
<dbReference type="VEuPathDB" id="VectorBase:BGLB022393"/>
<dbReference type="RefSeq" id="XP_013074564.2">
    <property type="nucleotide sequence ID" value="XM_013219110.2"/>
</dbReference>
<dbReference type="Proteomes" id="UP000076420">
    <property type="component" value="Unassembled WGS sequence"/>
</dbReference>
<evidence type="ECO:0000256" key="1">
    <source>
        <dbReference type="SAM" id="MobiDB-lite"/>
    </source>
</evidence>
<dbReference type="EnsemblMetazoa" id="BGLB022393-RA">
    <property type="protein sequence ID" value="BGLB022393-PA"/>
    <property type="gene ID" value="BGLB022393"/>
</dbReference>
<protein>
    <submittedName>
        <fullName evidence="2">Uncharacterized protein</fullName>
    </submittedName>
</protein>
<feature type="compositionally biased region" description="Polar residues" evidence="1">
    <location>
        <begin position="306"/>
        <end position="318"/>
    </location>
</feature>
<dbReference type="VEuPathDB" id="VectorBase:BGLAX_050047"/>
<dbReference type="KEGG" id="bgt:106061048"/>
<dbReference type="OrthoDB" id="10300021at2759"/>
<evidence type="ECO:0000313" key="2">
    <source>
        <dbReference type="EnsemblMetazoa" id="BGLB022393-PA"/>
    </source>
</evidence>
<accession>A0A2C9KQK8</accession>